<dbReference type="OrthoDB" id="5283654at2759"/>
<protein>
    <submittedName>
        <fullName evidence="4">NmrA-like family</fullName>
    </submittedName>
</protein>
<sequence>MTSTNENILVLGAGELGTPILRELATRWANSDITLLVRPATLATTDAQKRSELDAFRSLGIHILPWRPRLAALFKAYHTVIGAVGYVAGPGTQLKLAHAVLQAGVARYFPWQFGVDYAALGRGSAQELFDEQVDVRALLAAPGQTRTEWVIVSTGVFTNYLFVPFFGVVDTAAPAVHALGSLENRITVTTVKDIGRLTAEIVHAEPRIQNAVVYTAGETVSYAQLADIVEAALGRPVQRFARDLDVLKKALEQNPEDVSKKYAVVFAGGKGVAWDMRDTFNFRRGIPVVSAREWAFKNLK</sequence>
<dbReference type="Proteomes" id="UP000076532">
    <property type="component" value="Unassembled WGS sequence"/>
</dbReference>
<dbReference type="STRING" id="436010.A0A166P2W5"/>
<dbReference type="InterPro" id="IPR051609">
    <property type="entry name" value="NmrA/Isoflavone_reductase-like"/>
</dbReference>
<accession>A0A166P2W5</accession>
<evidence type="ECO:0000313" key="5">
    <source>
        <dbReference type="Proteomes" id="UP000076532"/>
    </source>
</evidence>
<proteinExistence type="predicted"/>
<dbReference type="PANTHER" id="PTHR47706">
    <property type="entry name" value="NMRA-LIKE FAMILY PROTEIN"/>
    <property type="match status" value="1"/>
</dbReference>
<keyword evidence="1" id="KW-0521">NADP</keyword>
<dbReference type="Pfam" id="PF05368">
    <property type="entry name" value="NmrA"/>
    <property type="match status" value="1"/>
</dbReference>
<evidence type="ECO:0000313" key="4">
    <source>
        <dbReference type="EMBL" id="KZP25652.1"/>
    </source>
</evidence>
<feature type="domain" description="NmrA-like" evidence="3">
    <location>
        <begin position="5"/>
        <end position="257"/>
    </location>
</feature>
<dbReference type="SUPFAM" id="SSF51735">
    <property type="entry name" value="NAD(P)-binding Rossmann-fold domains"/>
    <property type="match status" value="1"/>
</dbReference>
<dbReference type="Gene3D" id="3.90.25.10">
    <property type="entry name" value="UDP-galactose 4-epimerase, domain 1"/>
    <property type="match status" value="1"/>
</dbReference>
<keyword evidence="5" id="KW-1185">Reference proteome</keyword>
<keyword evidence="2" id="KW-0560">Oxidoreductase</keyword>
<dbReference type="CDD" id="cd05259">
    <property type="entry name" value="PCBER_SDR_a"/>
    <property type="match status" value="1"/>
</dbReference>
<dbReference type="InterPro" id="IPR045312">
    <property type="entry name" value="PCBER-like"/>
</dbReference>
<evidence type="ECO:0000256" key="2">
    <source>
        <dbReference type="ARBA" id="ARBA00023002"/>
    </source>
</evidence>
<dbReference type="InterPro" id="IPR036291">
    <property type="entry name" value="NAD(P)-bd_dom_sf"/>
</dbReference>
<evidence type="ECO:0000259" key="3">
    <source>
        <dbReference type="Pfam" id="PF05368"/>
    </source>
</evidence>
<dbReference type="GO" id="GO:0016491">
    <property type="term" value="F:oxidoreductase activity"/>
    <property type="evidence" value="ECO:0007669"/>
    <property type="project" value="UniProtKB-KW"/>
</dbReference>
<name>A0A166P2W5_9AGAM</name>
<dbReference type="PANTHER" id="PTHR47706:SF6">
    <property type="entry name" value="NMRA-LIKE FAMILY PROTEIN (AFU_ORTHOLOGUE AFUA_6G00280)"/>
    <property type="match status" value="1"/>
</dbReference>
<dbReference type="InterPro" id="IPR008030">
    <property type="entry name" value="NmrA-like"/>
</dbReference>
<dbReference type="AlphaFoldDB" id="A0A166P2W5"/>
<organism evidence="4 5">
    <name type="scientific">Athelia psychrophila</name>
    <dbReference type="NCBI Taxonomy" id="1759441"/>
    <lineage>
        <taxon>Eukaryota</taxon>
        <taxon>Fungi</taxon>
        <taxon>Dikarya</taxon>
        <taxon>Basidiomycota</taxon>
        <taxon>Agaricomycotina</taxon>
        <taxon>Agaricomycetes</taxon>
        <taxon>Agaricomycetidae</taxon>
        <taxon>Atheliales</taxon>
        <taxon>Atheliaceae</taxon>
        <taxon>Athelia</taxon>
    </lineage>
</organism>
<gene>
    <name evidence="4" type="ORF">FIBSPDRAFT_855592</name>
</gene>
<dbReference type="Gene3D" id="3.40.50.720">
    <property type="entry name" value="NAD(P)-binding Rossmann-like Domain"/>
    <property type="match status" value="1"/>
</dbReference>
<dbReference type="EMBL" id="KV417519">
    <property type="protein sequence ID" value="KZP25652.1"/>
    <property type="molecule type" value="Genomic_DNA"/>
</dbReference>
<evidence type="ECO:0000256" key="1">
    <source>
        <dbReference type="ARBA" id="ARBA00022857"/>
    </source>
</evidence>
<reference evidence="4 5" key="1">
    <citation type="journal article" date="2016" name="Mol. Biol. Evol.">
        <title>Comparative Genomics of Early-Diverging Mushroom-Forming Fungi Provides Insights into the Origins of Lignocellulose Decay Capabilities.</title>
        <authorList>
            <person name="Nagy L.G."/>
            <person name="Riley R."/>
            <person name="Tritt A."/>
            <person name="Adam C."/>
            <person name="Daum C."/>
            <person name="Floudas D."/>
            <person name="Sun H."/>
            <person name="Yadav J.S."/>
            <person name="Pangilinan J."/>
            <person name="Larsson K.H."/>
            <person name="Matsuura K."/>
            <person name="Barry K."/>
            <person name="Labutti K."/>
            <person name="Kuo R."/>
            <person name="Ohm R.A."/>
            <person name="Bhattacharya S.S."/>
            <person name="Shirouzu T."/>
            <person name="Yoshinaga Y."/>
            <person name="Martin F.M."/>
            <person name="Grigoriev I.V."/>
            <person name="Hibbett D.S."/>
        </authorList>
    </citation>
    <scope>NUCLEOTIDE SEQUENCE [LARGE SCALE GENOMIC DNA]</scope>
    <source>
        <strain evidence="4 5">CBS 109695</strain>
    </source>
</reference>